<dbReference type="CDD" id="cd17319">
    <property type="entry name" value="MFS_ExuT_GudP_like"/>
    <property type="match status" value="1"/>
</dbReference>
<evidence type="ECO:0000256" key="6">
    <source>
        <dbReference type="SAM" id="Phobius"/>
    </source>
</evidence>
<comment type="subcellular location">
    <subcellularLocation>
        <location evidence="1">Cell membrane</location>
        <topology evidence="1">Multi-pass membrane protein</topology>
    </subcellularLocation>
</comment>
<feature type="transmembrane region" description="Helical" evidence="6">
    <location>
        <begin position="307"/>
        <end position="325"/>
    </location>
</feature>
<dbReference type="EMBL" id="JAIQUM010000034">
    <property type="protein sequence ID" value="MBZ5751548.1"/>
    <property type="molecule type" value="Genomic_DNA"/>
</dbReference>
<gene>
    <name evidence="8" type="ORF">K9V48_15140</name>
</gene>
<organism evidence="8 9">
    <name type="scientific">Metabacillus rhizolycopersici</name>
    <dbReference type="NCBI Taxonomy" id="2875709"/>
    <lineage>
        <taxon>Bacteria</taxon>
        <taxon>Bacillati</taxon>
        <taxon>Bacillota</taxon>
        <taxon>Bacilli</taxon>
        <taxon>Bacillales</taxon>
        <taxon>Bacillaceae</taxon>
        <taxon>Metabacillus</taxon>
    </lineage>
</organism>
<protein>
    <submittedName>
        <fullName evidence="8">MFS transporter</fullName>
    </submittedName>
</protein>
<dbReference type="InterPro" id="IPR020846">
    <property type="entry name" value="MFS_dom"/>
</dbReference>
<dbReference type="PANTHER" id="PTHR11662:SF399">
    <property type="entry name" value="FI19708P1-RELATED"/>
    <property type="match status" value="1"/>
</dbReference>
<dbReference type="InterPro" id="IPR050382">
    <property type="entry name" value="MFS_Na/Anion_cotransporter"/>
</dbReference>
<dbReference type="PANTHER" id="PTHR11662">
    <property type="entry name" value="SOLUTE CARRIER FAMILY 17"/>
    <property type="match status" value="1"/>
</dbReference>
<feature type="transmembrane region" description="Helical" evidence="6">
    <location>
        <begin position="164"/>
        <end position="184"/>
    </location>
</feature>
<dbReference type="InterPro" id="IPR036259">
    <property type="entry name" value="MFS_trans_sf"/>
</dbReference>
<feature type="domain" description="Major facilitator superfamily (MFS) profile" evidence="7">
    <location>
        <begin position="37"/>
        <end position="421"/>
    </location>
</feature>
<keyword evidence="9" id="KW-1185">Reference proteome</keyword>
<evidence type="ECO:0000256" key="1">
    <source>
        <dbReference type="ARBA" id="ARBA00004651"/>
    </source>
</evidence>
<accession>A0ABS7UU88</accession>
<dbReference type="Pfam" id="PF07690">
    <property type="entry name" value="MFS_1"/>
    <property type="match status" value="1"/>
</dbReference>
<keyword evidence="5 6" id="KW-0472">Membrane</keyword>
<evidence type="ECO:0000259" key="7">
    <source>
        <dbReference type="PROSITE" id="PS50850"/>
    </source>
</evidence>
<evidence type="ECO:0000256" key="3">
    <source>
        <dbReference type="ARBA" id="ARBA00022692"/>
    </source>
</evidence>
<keyword evidence="2" id="KW-0813">Transport</keyword>
<reference evidence="8" key="1">
    <citation type="submission" date="2024-05" db="EMBL/GenBank/DDBJ databases">
        <title>Metabacillus sp. nov., isolated from the rhizosphere soil of tomato plants.</title>
        <authorList>
            <person name="Ma R."/>
        </authorList>
    </citation>
    <scope>NUCLEOTIDE SEQUENCE</scope>
    <source>
        <strain evidence="8">DBTR6</strain>
    </source>
</reference>
<feature type="transmembrane region" description="Helical" evidence="6">
    <location>
        <begin position="190"/>
        <end position="210"/>
    </location>
</feature>
<dbReference type="PROSITE" id="PS50850">
    <property type="entry name" value="MFS"/>
    <property type="match status" value="1"/>
</dbReference>
<feature type="transmembrane region" description="Helical" evidence="6">
    <location>
        <begin position="274"/>
        <end position="295"/>
    </location>
</feature>
<feature type="transmembrane region" description="Helical" evidence="6">
    <location>
        <begin position="331"/>
        <end position="353"/>
    </location>
</feature>
<sequence>MSISKSALQDQYTNGTHQQMVGKNSVQKAKKPNEILLITALMFGYSLLYMDKNMISTAIIPIAEQYNFTTSQTGLIMSLFFLGYSLMQIPGGWLADKIGYKKVLILSLSLISVFTFAFGFAGSLILFILIRFFAGVGHAGYPPSTSKSIAENFSKDRRTFIQSLILSTSGIGGILAFLIGARLIDWNWQNSYYVVGTLFVISLILVIFFVPNDTPAVKRKVEPKQTQTSFKSVILNRNVITLFIVMILVNMAFYGNMSWLPSFLKEKFSLSISTVGTILGINAVGGTIASLLAGILLTKFFAEKEKVLFLSSSILSAVAFAGLVLTNSLAVSIGLLYLLTFFITIIFVGVFSWPHKILPEKVIGSSVGIINTGSTLGGFIAPMTFGALISLAGGSFSIVFISLSVVMVVAGFIVLAVKTKE</sequence>
<keyword evidence="3 6" id="KW-0812">Transmembrane</keyword>
<evidence type="ECO:0000313" key="9">
    <source>
        <dbReference type="Proteomes" id="UP001165287"/>
    </source>
</evidence>
<dbReference type="RefSeq" id="WP_224139873.1">
    <property type="nucleotide sequence ID" value="NZ_JAIQUM010000034.1"/>
</dbReference>
<dbReference type="InterPro" id="IPR011701">
    <property type="entry name" value="MFS"/>
</dbReference>
<proteinExistence type="predicted"/>
<evidence type="ECO:0000313" key="8">
    <source>
        <dbReference type="EMBL" id="MBZ5751548.1"/>
    </source>
</evidence>
<evidence type="ECO:0000256" key="5">
    <source>
        <dbReference type="ARBA" id="ARBA00023136"/>
    </source>
</evidence>
<dbReference type="SUPFAM" id="SSF103473">
    <property type="entry name" value="MFS general substrate transporter"/>
    <property type="match status" value="1"/>
</dbReference>
<dbReference type="Proteomes" id="UP001165287">
    <property type="component" value="Unassembled WGS sequence"/>
</dbReference>
<name>A0ABS7UU88_9BACI</name>
<feature type="transmembrane region" description="Helical" evidence="6">
    <location>
        <begin position="395"/>
        <end position="417"/>
    </location>
</feature>
<evidence type="ECO:0000256" key="2">
    <source>
        <dbReference type="ARBA" id="ARBA00022448"/>
    </source>
</evidence>
<keyword evidence="4 6" id="KW-1133">Transmembrane helix</keyword>
<evidence type="ECO:0000256" key="4">
    <source>
        <dbReference type="ARBA" id="ARBA00022989"/>
    </source>
</evidence>
<comment type="caution">
    <text evidence="8">The sequence shown here is derived from an EMBL/GenBank/DDBJ whole genome shotgun (WGS) entry which is preliminary data.</text>
</comment>
<feature type="transmembrane region" description="Helical" evidence="6">
    <location>
        <begin position="365"/>
        <end position="389"/>
    </location>
</feature>
<dbReference type="Gene3D" id="1.20.1250.20">
    <property type="entry name" value="MFS general substrate transporter like domains"/>
    <property type="match status" value="2"/>
</dbReference>
<feature type="transmembrane region" description="Helical" evidence="6">
    <location>
        <begin position="234"/>
        <end position="254"/>
    </location>
</feature>
<feature type="transmembrane region" description="Helical" evidence="6">
    <location>
        <begin position="70"/>
        <end position="87"/>
    </location>
</feature>